<keyword evidence="2" id="KW-1185">Reference proteome</keyword>
<accession>A0ABU3DSL5</accession>
<evidence type="ECO:0000313" key="1">
    <source>
        <dbReference type="EMBL" id="MDT0686623.1"/>
    </source>
</evidence>
<evidence type="ECO:0000313" key="2">
    <source>
        <dbReference type="Proteomes" id="UP001253848"/>
    </source>
</evidence>
<organism evidence="1 2">
    <name type="scientific">Autumnicola psychrophila</name>
    <dbReference type="NCBI Taxonomy" id="3075592"/>
    <lineage>
        <taxon>Bacteria</taxon>
        <taxon>Pseudomonadati</taxon>
        <taxon>Bacteroidota</taxon>
        <taxon>Flavobacteriia</taxon>
        <taxon>Flavobacteriales</taxon>
        <taxon>Flavobacteriaceae</taxon>
        <taxon>Autumnicola</taxon>
    </lineage>
</organism>
<name>A0ABU3DSL5_9FLAO</name>
<sequence>MSSISRLIKIFQDSNFRVIATATFNNIYTDGYLPFGSCWDNPTEEFMDFSPNLRPITHFTN</sequence>
<gene>
    <name evidence="1" type="ORF">RM541_09600</name>
</gene>
<dbReference type="Proteomes" id="UP001253848">
    <property type="component" value="Unassembled WGS sequence"/>
</dbReference>
<comment type="caution">
    <text evidence="1">The sequence shown here is derived from an EMBL/GenBank/DDBJ whole genome shotgun (WGS) entry which is preliminary data.</text>
</comment>
<dbReference type="RefSeq" id="WP_311499947.1">
    <property type="nucleotide sequence ID" value="NZ_JAVRHN010000006.1"/>
</dbReference>
<protein>
    <submittedName>
        <fullName evidence="1">Uncharacterized protein</fullName>
    </submittedName>
</protein>
<reference evidence="1 2" key="1">
    <citation type="submission" date="2023-09" db="EMBL/GenBank/DDBJ databases">
        <authorList>
            <person name="Rey-Velasco X."/>
        </authorList>
    </citation>
    <scope>NUCLEOTIDE SEQUENCE [LARGE SCALE GENOMIC DNA]</scope>
    <source>
        <strain evidence="1 2">F225</strain>
    </source>
</reference>
<dbReference type="EMBL" id="JAVRHN010000006">
    <property type="protein sequence ID" value="MDT0686623.1"/>
    <property type="molecule type" value="Genomic_DNA"/>
</dbReference>
<proteinExistence type="predicted"/>